<evidence type="ECO:0000256" key="5">
    <source>
        <dbReference type="ARBA" id="ARBA00023285"/>
    </source>
</evidence>
<name>A0A914SCN4_PAREQ</name>
<dbReference type="Gene3D" id="3.40.50.280">
    <property type="entry name" value="Cobalamin-binding domain"/>
    <property type="match status" value="1"/>
</dbReference>
<dbReference type="Pfam" id="PF02310">
    <property type="entry name" value="B12-binding"/>
    <property type="match status" value="1"/>
</dbReference>
<dbReference type="PANTHER" id="PTHR48101">
    <property type="entry name" value="METHYLMALONYL-COA MUTASE, MITOCHONDRIAL-RELATED"/>
    <property type="match status" value="1"/>
</dbReference>
<comment type="cofactor">
    <cofactor evidence="1">
        <name>adenosylcob(III)alamin</name>
        <dbReference type="ChEBI" id="CHEBI:18408"/>
    </cofactor>
</comment>
<evidence type="ECO:0000313" key="7">
    <source>
        <dbReference type="Proteomes" id="UP000887564"/>
    </source>
</evidence>
<feature type="domain" description="B12-binding" evidence="6">
    <location>
        <begin position="81"/>
        <end position="210"/>
    </location>
</feature>
<dbReference type="WBParaSite" id="PEQ_0001184601-mRNA-1">
    <property type="protein sequence ID" value="PEQ_0001184601-mRNA-1"/>
    <property type="gene ID" value="PEQ_0001184601"/>
</dbReference>
<protein>
    <submittedName>
        <fullName evidence="8">B12-binding domain-containing protein</fullName>
    </submittedName>
</protein>
<dbReference type="PANTHER" id="PTHR48101:SF1">
    <property type="entry name" value="METHYLMALONYL-COA MUTASE, LARGE SUBUNIT"/>
    <property type="match status" value="1"/>
</dbReference>
<dbReference type="NCBIfam" id="TIGR00640">
    <property type="entry name" value="acid_CoA_mut_C"/>
    <property type="match status" value="1"/>
</dbReference>
<dbReference type="GO" id="GO:0016853">
    <property type="term" value="F:isomerase activity"/>
    <property type="evidence" value="ECO:0007669"/>
    <property type="project" value="UniProtKB-KW"/>
</dbReference>
<evidence type="ECO:0000313" key="8">
    <source>
        <dbReference type="WBParaSite" id="PEQ_0001184601-mRNA-1"/>
    </source>
</evidence>
<keyword evidence="2" id="KW-0846">Cobalamin</keyword>
<sequence>MEIVATVYNVEIRLSKKETNTDHSMLTTFLYKYSHLLLRSRLFVGAPKVSKQFICAAFSSSKIINDVLSRVKVFAKREGRQPRILLSRMDKNSLGINTTGIAVRFADLGFDVDLGPQHLSPEETAQQSVNADVHVVGVCNVATEYITSVLALRRELERLGRPDILVIASGPIPKEHHEALYAAGVFAVFTHEGDIPYCVLQPLIAHVFRRSG</sequence>
<dbReference type="GO" id="GO:0046872">
    <property type="term" value="F:metal ion binding"/>
    <property type="evidence" value="ECO:0007669"/>
    <property type="project" value="UniProtKB-KW"/>
</dbReference>
<evidence type="ECO:0000256" key="1">
    <source>
        <dbReference type="ARBA" id="ARBA00001922"/>
    </source>
</evidence>
<dbReference type="SUPFAM" id="SSF52242">
    <property type="entry name" value="Cobalamin (vitamin B12)-binding domain"/>
    <property type="match status" value="1"/>
</dbReference>
<evidence type="ECO:0000256" key="4">
    <source>
        <dbReference type="ARBA" id="ARBA00023235"/>
    </source>
</evidence>
<reference evidence="8" key="1">
    <citation type="submission" date="2022-11" db="UniProtKB">
        <authorList>
            <consortium name="WormBaseParasite"/>
        </authorList>
    </citation>
    <scope>IDENTIFICATION</scope>
</reference>
<keyword evidence="7" id="KW-1185">Reference proteome</keyword>
<accession>A0A914SCN4</accession>
<evidence type="ECO:0000259" key="6">
    <source>
        <dbReference type="PROSITE" id="PS51332"/>
    </source>
</evidence>
<evidence type="ECO:0000256" key="2">
    <source>
        <dbReference type="ARBA" id="ARBA00022628"/>
    </source>
</evidence>
<keyword evidence="3" id="KW-0479">Metal-binding</keyword>
<dbReference type="AlphaFoldDB" id="A0A914SCN4"/>
<keyword evidence="4" id="KW-0413">Isomerase</keyword>
<evidence type="ECO:0000256" key="3">
    <source>
        <dbReference type="ARBA" id="ARBA00022723"/>
    </source>
</evidence>
<keyword evidence="5" id="KW-0170">Cobalt</keyword>
<dbReference type="Proteomes" id="UP000887564">
    <property type="component" value="Unplaced"/>
</dbReference>
<proteinExistence type="predicted"/>
<dbReference type="InterPro" id="IPR006159">
    <property type="entry name" value="Acid_CoA_mut_C"/>
</dbReference>
<dbReference type="InterPro" id="IPR036724">
    <property type="entry name" value="Cobalamin-bd_sf"/>
</dbReference>
<organism evidence="7 8">
    <name type="scientific">Parascaris equorum</name>
    <name type="common">Equine roundworm</name>
    <dbReference type="NCBI Taxonomy" id="6256"/>
    <lineage>
        <taxon>Eukaryota</taxon>
        <taxon>Metazoa</taxon>
        <taxon>Ecdysozoa</taxon>
        <taxon>Nematoda</taxon>
        <taxon>Chromadorea</taxon>
        <taxon>Rhabditida</taxon>
        <taxon>Spirurina</taxon>
        <taxon>Ascaridomorpha</taxon>
        <taxon>Ascaridoidea</taxon>
        <taxon>Ascarididae</taxon>
        <taxon>Parascaris</taxon>
    </lineage>
</organism>
<dbReference type="PROSITE" id="PS51332">
    <property type="entry name" value="B12_BINDING"/>
    <property type="match status" value="1"/>
</dbReference>
<dbReference type="GO" id="GO:0031419">
    <property type="term" value="F:cobalamin binding"/>
    <property type="evidence" value="ECO:0007669"/>
    <property type="project" value="UniProtKB-KW"/>
</dbReference>
<dbReference type="InterPro" id="IPR006158">
    <property type="entry name" value="Cobalamin-bd"/>
</dbReference>